<dbReference type="AlphaFoldDB" id="A0A9W8E9M1"/>
<dbReference type="InterPro" id="IPR011545">
    <property type="entry name" value="DEAD/DEAH_box_helicase_dom"/>
</dbReference>
<evidence type="ECO:0000259" key="9">
    <source>
        <dbReference type="PROSITE" id="PS51192"/>
    </source>
</evidence>
<dbReference type="Pfam" id="PF00270">
    <property type="entry name" value="DEAD"/>
    <property type="match status" value="1"/>
</dbReference>
<dbReference type="Pfam" id="PF00271">
    <property type="entry name" value="Helicase_C"/>
    <property type="match status" value="1"/>
</dbReference>
<dbReference type="CDD" id="cd18787">
    <property type="entry name" value="SF2_C_DEAD"/>
    <property type="match status" value="1"/>
</dbReference>
<evidence type="ECO:0000256" key="2">
    <source>
        <dbReference type="ARBA" id="ARBA00022741"/>
    </source>
</evidence>
<dbReference type="InterPro" id="IPR001650">
    <property type="entry name" value="Helicase_C-like"/>
</dbReference>
<accession>A0A9W8E9M1</accession>
<dbReference type="InterPro" id="IPR050079">
    <property type="entry name" value="DEAD_box_RNA_helicase"/>
</dbReference>
<gene>
    <name evidence="11" type="ORF">IWQ62_000466</name>
</gene>
<dbReference type="EC" id="3.6.4.13" evidence="1"/>
<keyword evidence="6" id="KW-0694">RNA-binding</keyword>
<dbReference type="CDD" id="cd00268">
    <property type="entry name" value="DEADc"/>
    <property type="match status" value="1"/>
</dbReference>
<evidence type="ECO:0000256" key="6">
    <source>
        <dbReference type="ARBA" id="ARBA00022884"/>
    </source>
</evidence>
<keyword evidence="2" id="KW-0547">Nucleotide-binding</keyword>
<evidence type="ECO:0000313" key="11">
    <source>
        <dbReference type="EMBL" id="KAJ1969691.1"/>
    </source>
</evidence>
<keyword evidence="12" id="KW-1185">Reference proteome</keyword>
<dbReference type="InterPro" id="IPR044742">
    <property type="entry name" value="DEAD/DEAH_RhlB"/>
</dbReference>
<feature type="region of interest" description="Disordered" evidence="8">
    <location>
        <begin position="564"/>
        <end position="609"/>
    </location>
</feature>
<sequence>MLVIQRPTFPLGRWGLTSNPYRTMSTCLFAQRTTVHSTRGLPTSPIHRFKPTTFHAWLHTTGTARTSLTSKLVSNLENLPKDFLEPEPPGDPELTIKRFRALGLTQDVANLVGEQTSWRAPTTVQTRMIPAILRGHNVVASAWTGQGKTAAFGLPIVDAIYREKCNSESGEEATERDPNTTSRVPNFLSRPLVASPQALILTPSYDLASQVREDIDLFGGVLGVNSVILSNEGSFERQLQRLDPTVDVVVGTPGRILNHVRLSRERLQSKSNDDMELVQPCLDVSRLKYLVLDECDRLFSLGFLPDVFKLWELLPRPNRGRHRQGLQTVVTSATIIPEVHNFVLRVAPVHELHHLNEKMTIPRTITQIVYEVHKQRKFALLIYFLRRSGNVSLRDGKILVFTRTIERCNKLAAYLCENGYAAAPLNSDCTNAQRKETLKNFILGHLKIVVATDIATRGMDIPGLTHVVNMDVPHNVEDYIHRVGRTGRAGEVGMALTFVSKETEEFYLKDHQLVKRDERALMAQIEKLVGPYRDTKSGIQRRKIPGPWLDENKVWLQKHLTRLDRQNQHRSDSSQPAKTEPVASTRSTSTEHRSKARGGRSLTERFPDQPVRNFDQVVDDYDRKNALRRGLDPKLLIKPRKVLLSTKFSRKHMEKQKKDR</sequence>
<evidence type="ECO:0000259" key="10">
    <source>
        <dbReference type="PROSITE" id="PS51194"/>
    </source>
</evidence>
<feature type="domain" description="Helicase C-terminal" evidence="10">
    <location>
        <begin position="364"/>
        <end position="533"/>
    </location>
</feature>
<dbReference type="GO" id="GO:0003724">
    <property type="term" value="F:RNA helicase activity"/>
    <property type="evidence" value="ECO:0007669"/>
    <property type="project" value="UniProtKB-EC"/>
</dbReference>
<dbReference type="EMBL" id="JANBPY010000032">
    <property type="protein sequence ID" value="KAJ1969691.1"/>
    <property type="molecule type" value="Genomic_DNA"/>
</dbReference>
<evidence type="ECO:0000256" key="1">
    <source>
        <dbReference type="ARBA" id="ARBA00012552"/>
    </source>
</evidence>
<evidence type="ECO:0000313" key="12">
    <source>
        <dbReference type="Proteomes" id="UP001150925"/>
    </source>
</evidence>
<comment type="caution">
    <text evidence="11">The sequence shown here is derived from an EMBL/GenBank/DDBJ whole genome shotgun (WGS) entry which is preliminary data.</text>
</comment>
<feature type="compositionally biased region" description="Polar residues" evidence="8">
    <location>
        <begin position="573"/>
        <end position="588"/>
    </location>
</feature>
<dbReference type="SUPFAM" id="SSF52540">
    <property type="entry name" value="P-loop containing nucleoside triphosphate hydrolases"/>
    <property type="match status" value="1"/>
</dbReference>
<dbReference type="GO" id="GO:0003723">
    <property type="term" value="F:RNA binding"/>
    <property type="evidence" value="ECO:0007669"/>
    <property type="project" value="UniProtKB-KW"/>
</dbReference>
<evidence type="ECO:0000256" key="8">
    <source>
        <dbReference type="SAM" id="MobiDB-lite"/>
    </source>
</evidence>
<keyword evidence="4" id="KW-0347">Helicase</keyword>
<keyword evidence="5" id="KW-0067">ATP-binding</keyword>
<dbReference type="SMART" id="SM00487">
    <property type="entry name" value="DEXDc"/>
    <property type="match status" value="1"/>
</dbReference>
<protein>
    <recommendedName>
        <fullName evidence="1">RNA helicase</fullName>
        <ecNumber evidence="1">3.6.4.13</ecNumber>
    </recommendedName>
</protein>
<evidence type="ECO:0000256" key="5">
    <source>
        <dbReference type="ARBA" id="ARBA00022840"/>
    </source>
</evidence>
<feature type="region of interest" description="Disordered" evidence="8">
    <location>
        <begin position="167"/>
        <end position="186"/>
    </location>
</feature>
<evidence type="ECO:0000256" key="7">
    <source>
        <dbReference type="ARBA" id="ARBA00047984"/>
    </source>
</evidence>
<dbReference type="Gene3D" id="3.40.50.300">
    <property type="entry name" value="P-loop containing nucleotide triphosphate hydrolases"/>
    <property type="match status" value="2"/>
</dbReference>
<feature type="domain" description="Helicase ATP-binding" evidence="9">
    <location>
        <begin position="129"/>
        <end position="353"/>
    </location>
</feature>
<evidence type="ECO:0000256" key="4">
    <source>
        <dbReference type="ARBA" id="ARBA00022806"/>
    </source>
</evidence>
<dbReference type="OrthoDB" id="10256233at2759"/>
<reference evidence="11" key="1">
    <citation type="submission" date="2022-07" db="EMBL/GenBank/DDBJ databases">
        <title>Phylogenomic reconstructions and comparative analyses of Kickxellomycotina fungi.</title>
        <authorList>
            <person name="Reynolds N.K."/>
            <person name="Stajich J.E."/>
            <person name="Barry K."/>
            <person name="Grigoriev I.V."/>
            <person name="Crous P."/>
            <person name="Smith M.E."/>
        </authorList>
    </citation>
    <scope>NUCLEOTIDE SEQUENCE</scope>
    <source>
        <strain evidence="11">RSA 1196</strain>
    </source>
</reference>
<dbReference type="SMART" id="SM00490">
    <property type="entry name" value="HELICc"/>
    <property type="match status" value="1"/>
</dbReference>
<keyword evidence="3" id="KW-0378">Hydrolase</keyword>
<dbReference type="PROSITE" id="PS51192">
    <property type="entry name" value="HELICASE_ATP_BIND_1"/>
    <property type="match status" value="1"/>
</dbReference>
<name>A0A9W8E9M1_9FUNG</name>
<dbReference type="GO" id="GO:0016787">
    <property type="term" value="F:hydrolase activity"/>
    <property type="evidence" value="ECO:0007669"/>
    <property type="project" value="UniProtKB-KW"/>
</dbReference>
<dbReference type="GO" id="GO:0005829">
    <property type="term" value="C:cytosol"/>
    <property type="evidence" value="ECO:0007669"/>
    <property type="project" value="TreeGrafter"/>
</dbReference>
<comment type="catalytic activity">
    <reaction evidence="7">
        <text>ATP + H2O = ADP + phosphate + H(+)</text>
        <dbReference type="Rhea" id="RHEA:13065"/>
        <dbReference type="ChEBI" id="CHEBI:15377"/>
        <dbReference type="ChEBI" id="CHEBI:15378"/>
        <dbReference type="ChEBI" id="CHEBI:30616"/>
        <dbReference type="ChEBI" id="CHEBI:43474"/>
        <dbReference type="ChEBI" id="CHEBI:456216"/>
        <dbReference type="EC" id="3.6.4.13"/>
    </reaction>
</comment>
<dbReference type="PANTHER" id="PTHR47959">
    <property type="entry name" value="ATP-DEPENDENT RNA HELICASE RHLE-RELATED"/>
    <property type="match status" value="1"/>
</dbReference>
<dbReference type="PROSITE" id="PS51194">
    <property type="entry name" value="HELICASE_CTER"/>
    <property type="match status" value="1"/>
</dbReference>
<dbReference type="InterPro" id="IPR014001">
    <property type="entry name" value="Helicase_ATP-bd"/>
</dbReference>
<proteinExistence type="predicted"/>
<dbReference type="GO" id="GO:0005524">
    <property type="term" value="F:ATP binding"/>
    <property type="evidence" value="ECO:0007669"/>
    <property type="project" value="UniProtKB-KW"/>
</dbReference>
<dbReference type="Proteomes" id="UP001150925">
    <property type="component" value="Unassembled WGS sequence"/>
</dbReference>
<dbReference type="InterPro" id="IPR027417">
    <property type="entry name" value="P-loop_NTPase"/>
</dbReference>
<evidence type="ECO:0000256" key="3">
    <source>
        <dbReference type="ARBA" id="ARBA00022801"/>
    </source>
</evidence>
<dbReference type="PANTHER" id="PTHR47959:SF1">
    <property type="entry name" value="ATP-DEPENDENT RNA HELICASE DBPA"/>
    <property type="match status" value="1"/>
</dbReference>
<organism evidence="11 12">
    <name type="scientific">Dispira parvispora</name>
    <dbReference type="NCBI Taxonomy" id="1520584"/>
    <lineage>
        <taxon>Eukaryota</taxon>
        <taxon>Fungi</taxon>
        <taxon>Fungi incertae sedis</taxon>
        <taxon>Zoopagomycota</taxon>
        <taxon>Kickxellomycotina</taxon>
        <taxon>Dimargaritomycetes</taxon>
        <taxon>Dimargaritales</taxon>
        <taxon>Dimargaritaceae</taxon>
        <taxon>Dispira</taxon>
    </lineage>
</organism>